<accession>A0A3L8RLM8</accession>
<dbReference type="Proteomes" id="UP000281594">
    <property type="component" value="Unassembled WGS sequence"/>
</dbReference>
<proteinExistence type="predicted"/>
<comment type="caution">
    <text evidence="1">The sequence shown here is derived from an EMBL/GenBank/DDBJ whole genome shotgun (WGS) entry which is preliminary data.</text>
</comment>
<evidence type="ECO:0000313" key="2">
    <source>
        <dbReference type="Proteomes" id="UP000281594"/>
    </source>
</evidence>
<dbReference type="EMBL" id="QYCY01000001">
    <property type="protein sequence ID" value="RLV80695.1"/>
    <property type="molecule type" value="Genomic_DNA"/>
</dbReference>
<gene>
    <name evidence="1" type="ORF">D3C57_119960</name>
</gene>
<name>A0A3L8RLM8_STRRN</name>
<evidence type="ECO:0000313" key="1">
    <source>
        <dbReference type="EMBL" id="RLV80695.1"/>
    </source>
</evidence>
<organism evidence="1 2">
    <name type="scientific">Streptomyces rapamycinicus (strain ATCC 29253 / DSM 41530 / NRRL 5491 / AYB-994)</name>
    <name type="common">Streptomyces hygroscopicus (strain ATCC 29253)</name>
    <dbReference type="NCBI Taxonomy" id="1343740"/>
    <lineage>
        <taxon>Bacteria</taxon>
        <taxon>Bacillati</taxon>
        <taxon>Actinomycetota</taxon>
        <taxon>Actinomycetes</taxon>
        <taxon>Kitasatosporales</taxon>
        <taxon>Streptomycetaceae</taxon>
        <taxon>Streptomyces</taxon>
        <taxon>Streptomyces violaceusniger group</taxon>
    </lineage>
</organism>
<sequence length="52" mass="6063">MRAERILTGKCDYQVDFKVRVTQCGVEGGCEWLQLFIERVELPIFKQSQSIN</sequence>
<dbReference type="AlphaFoldDB" id="A0A3L8RLM8"/>
<protein>
    <submittedName>
        <fullName evidence="1">Uncharacterized protein</fullName>
    </submittedName>
</protein>
<reference evidence="1 2" key="1">
    <citation type="journal article" date="2018" name="J. Biol. Chem.">
        <title>Discovery of the actinoplanic acid pathway in Streptomyces rapamycinicus reveals a genetically conserved synergism with rapamycin.</title>
        <authorList>
            <person name="Mrak P."/>
            <person name="Krastel P."/>
            <person name="Pivk Lukancic P."/>
            <person name="Tao J."/>
            <person name="Pistorius D."/>
            <person name="Moore C.M."/>
        </authorList>
    </citation>
    <scope>NUCLEOTIDE SEQUENCE [LARGE SCALE GENOMIC DNA]</scope>
    <source>
        <strain evidence="1 2">NRRL 5491</strain>
    </source>
</reference>